<dbReference type="RefSeq" id="WP_379721322.1">
    <property type="nucleotide sequence ID" value="NZ_JBHRYJ010000001.1"/>
</dbReference>
<evidence type="ECO:0000313" key="3">
    <source>
        <dbReference type="Proteomes" id="UP001595711"/>
    </source>
</evidence>
<reference evidence="3" key="1">
    <citation type="journal article" date="2019" name="Int. J. Syst. Evol. Microbiol.">
        <title>The Global Catalogue of Microorganisms (GCM) 10K type strain sequencing project: providing services to taxonomists for standard genome sequencing and annotation.</title>
        <authorList>
            <consortium name="The Broad Institute Genomics Platform"/>
            <consortium name="The Broad Institute Genome Sequencing Center for Infectious Disease"/>
            <person name="Wu L."/>
            <person name="Ma J."/>
        </authorList>
    </citation>
    <scope>NUCLEOTIDE SEQUENCE [LARGE SCALE GENOMIC DNA]</scope>
    <source>
        <strain evidence="3">KCTC 42182</strain>
    </source>
</reference>
<gene>
    <name evidence="2" type="ORF">ACFOOQ_02570</name>
</gene>
<dbReference type="Proteomes" id="UP001595711">
    <property type="component" value="Unassembled WGS sequence"/>
</dbReference>
<proteinExistence type="predicted"/>
<keyword evidence="3" id="KW-1185">Reference proteome</keyword>
<accession>A0ABV7VBF1</accession>
<keyword evidence="1" id="KW-0175">Coiled coil</keyword>
<name>A0ABV7VBF1_9PROT</name>
<sequence length="178" mass="20617">MPKPNQKLYSKTEIEALLQALQRQTKRARAMAEDAIERITRSAYEPYYDYREALTEIEGVLVLIEDRMEHAVPEALAQMKEYHSRLIVDLLRMKIDVVLRVFPALETTEVLPVGTQRVFLSTIWELKDTVDRVDREHIEGVLDDDARKRLTVAEHILHEVSERAPKLLELAEKAARAD</sequence>
<protein>
    <recommendedName>
        <fullName evidence="4">DUF47 family protein</fullName>
    </recommendedName>
</protein>
<organism evidence="2 3">
    <name type="scientific">Ferrovibrio xuzhouensis</name>
    <dbReference type="NCBI Taxonomy" id="1576914"/>
    <lineage>
        <taxon>Bacteria</taxon>
        <taxon>Pseudomonadati</taxon>
        <taxon>Pseudomonadota</taxon>
        <taxon>Alphaproteobacteria</taxon>
        <taxon>Rhodospirillales</taxon>
        <taxon>Rhodospirillaceae</taxon>
        <taxon>Ferrovibrio</taxon>
    </lineage>
</organism>
<evidence type="ECO:0000313" key="2">
    <source>
        <dbReference type="EMBL" id="MFC3674408.1"/>
    </source>
</evidence>
<comment type="caution">
    <text evidence="2">The sequence shown here is derived from an EMBL/GenBank/DDBJ whole genome shotgun (WGS) entry which is preliminary data.</text>
</comment>
<feature type="coiled-coil region" evidence="1">
    <location>
        <begin position="11"/>
        <end position="38"/>
    </location>
</feature>
<evidence type="ECO:0008006" key="4">
    <source>
        <dbReference type="Google" id="ProtNLM"/>
    </source>
</evidence>
<evidence type="ECO:0000256" key="1">
    <source>
        <dbReference type="SAM" id="Coils"/>
    </source>
</evidence>
<dbReference type="EMBL" id="JBHRYJ010000001">
    <property type="protein sequence ID" value="MFC3674408.1"/>
    <property type="molecule type" value="Genomic_DNA"/>
</dbReference>